<dbReference type="InterPro" id="IPR052019">
    <property type="entry name" value="F420H2_bilvrd_red/Heme_oxyg"/>
</dbReference>
<dbReference type="GO" id="GO:0005829">
    <property type="term" value="C:cytosol"/>
    <property type="evidence" value="ECO:0007669"/>
    <property type="project" value="TreeGrafter"/>
</dbReference>
<dbReference type="InterPro" id="IPR012349">
    <property type="entry name" value="Split_barrel_FMN-bd"/>
</dbReference>
<evidence type="ECO:0000313" key="4">
    <source>
        <dbReference type="Proteomes" id="UP000239322"/>
    </source>
</evidence>
<gene>
    <name evidence="3" type="ORF">C6N75_10880</name>
</gene>
<evidence type="ECO:0000256" key="1">
    <source>
        <dbReference type="ARBA" id="ARBA00023002"/>
    </source>
</evidence>
<dbReference type="Pfam" id="PF01243">
    <property type="entry name" value="PNPOx_N"/>
    <property type="match status" value="1"/>
</dbReference>
<evidence type="ECO:0000313" key="3">
    <source>
        <dbReference type="EMBL" id="PRH79196.1"/>
    </source>
</evidence>
<comment type="caution">
    <text evidence="3">The sequence shown here is derived from an EMBL/GenBank/DDBJ whole genome shotgun (WGS) entry which is preliminary data.</text>
</comment>
<dbReference type="RefSeq" id="WP_105868668.1">
    <property type="nucleotide sequence ID" value="NZ_PVLV01000135.1"/>
</dbReference>
<dbReference type="NCBIfam" id="TIGR03666">
    <property type="entry name" value="Rv2061_F420"/>
    <property type="match status" value="1"/>
</dbReference>
<dbReference type="InterPro" id="IPR019965">
    <property type="entry name" value="PPOX_F420-dep_Rv2061_put"/>
</dbReference>
<dbReference type="Proteomes" id="UP000239322">
    <property type="component" value="Unassembled WGS sequence"/>
</dbReference>
<dbReference type="PANTHER" id="PTHR35176:SF11">
    <property type="entry name" value="PYRIDOXAMINE 5'-PHOSPHATE OXIDASE FAMILY PROTEIN"/>
    <property type="match status" value="1"/>
</dbReference>
<organism evidence="3 4">
    <name type="scientific">Streptomyces solincola</name>
    <dbReference type="NCBI Taxonomy" id="2100817"/>
    <lineage>
        <taxon>Bacteria</taxon>
        <taxon>Bacillati</taxon>
        <taxon>Actinomycetota</taxon>
        <taxon>Actinomycetes</taxon>
        <taxon>Kitasatosporales</taxon>
        <taxon>Streptomycetaceae</taxon>
        <taxon>Streptomyces</taxon>
    </lineage>
</organism>
<dbReference type="EMBL" id="PVLV01000135">
    <property type="protein sequence ID" value="PRH79196.1"/>
    <property type="molecule type" value="Genomic_DNA"/>
</dbReference>
<dbReference type="PANTHER" id="PTHR35176">
    <property type="entry name" value="HEME OXYGENASE HI_0854-RELATED"/>
    <property type="match status" value="1"/>
</dbReference>
<proteinExistence type="predicted"/>
<dbReference type="SUPFAM" id="SSF50475">
    <property type="entry name" value="FMN-binding split barrel"/>
    <property type="match status" value="1"/>
</dbReference>
<dbReference type="GO" id="GO:0016627">
    <property type="term" value="F:oxidoreductase activity, acting on the CH-CH group of donors"/>
    <property type="evidence" value="ECO:0007669"/>
    <property type="project" value="TreeGrafter"/>
</dbReference>
<dbReference type="OrthoDB" id="5738083at2"/>
<sequence>MIPETLRRGRYLSLTTFRKDGTGVATPVWYAIDGGELVVWTRSDAWKVKRLRRDQRVLVAPCDVRGNVPEGAPRAEGMARLLQDAAELKRVRGLLSRKYTWQFWLVDVPATVFRRGKRPHTGIAVRLTAEEPN</sequence>
<keyword evidence="4" id="KW-1185">Reference proteome</keyword>
<feature type="domain" description="Pyridoxamine 5'-phosphate oxidase N-terminal" evidence="2">
    <location>
        <begin position="5"/>
        <end position="112"/>
    </location>
</feature>
<accession>A0A2S9PXN7</accession>
<keyword evidence="1" id="KW-0560">Oxidoreductase</keyword>
<dbReference type="InterPro" id="IPR011576">
    <property type="entry name" value="Pyridox_Oxase_N"/>
</dbReference>
<evidence type="ECO:0000259" key="2">
    <source>
        <dbReference type="Pfam" id="PF01243"/>
    </source>
</evidence>
<reference evidence="3 4" key="1">
    <citation type="submission" date="2018-03" db="EMBL/GenBank/DDBJ databases">
        <title>Novel Streptomyces sp. from soil.</title>
        <authorList>
            <person name="Tan G.Y.A."/>
            <person name="Lee Z.Y."/>
        </authorList>
    </citation>
    <scope>NUCLEOTIDE SEQUENCE [LARGE SCALE GENOMIC DNA]</scope>
    <source>
        <strain evidence="3 4">ST5x</strain>
    </source>
</reference>
<name>A0A2S9PXN7_9ACTN</name>
<dbReference type="Gene3D" id="2.30.110.10">
    <property type="entry name" value="Electron Transport, Fmn-binding Protein, Chain A"/>
    <property type="match status" value="1"/>
</dbReference>
<dbReference type="AlphaFoldDB" id="A0A2S9PXN7"/>
<dbReference type="GO" id="GO:0070967">
    <property type="term" value="F:coenzyme F420 binding"/>
    <property type="evidence" value="ECO:0007669"/>
    <property type="project" value="TreeGrafter"/>
</dbReference>
<protein>
    <submittedName>
        <fullName evidence="3">PPOX class F420-dependent oxidoreductase</fullName>
    </submittedName>
</protein>